<name>X1AFK9_9ZZZZ</name>
<evidence type="ECO:0000313" key="1">
    <source>
        <dbReference type="EMBL" id="GAG80694.1"/>
    </source>
</evidence>
<sequence>MSWKEQLEKLPLVLGGKPLADDECIEGSYGNGEFTASHEYAPPMGATYHFSFSGSVKDREKLIAELIAELGIPHTIDAEDPQLWHYFWKSPSNEIPETEVHKTLGRERIHQICQQHGLVQEDERIIDEILAVYRILMFRVKERAIFVAHRLKDMKQSRKSLVLKAIGKIIREFARKRAGL</sequence>
<gene>
    <name evidence="1" type="ORF">S01H4_31485</name>
</gene>
<proteinExistence type="predicted"/>
<dbReference type="AlphaFoldDB" id="X1AFK9"/>
<organism evidence="1">
    <name type="scientific">marine sediment metagenome</name>
    <dbReference type="NCBI Taxonomy" id="412755"/>
    <lineage>
        <taxon>unclassified sequences</taxon>
        <taxon>metagenomes</taxon>
        <taxon>ecological metagenomes</taxon>
    </lineage>
</organism>
<reference evidence="1" key="1">
    <citation type="journal article" date="2014" name="Front. Microbiol.">
        <title>High frequency of phylogenetically diverse reductive dehalogenase-homologous genes in deep subseafloor sedimentary metagenomes.</title>
        <authorList>
            <person name="Kawai M."/>
            <person name="Futagami T."/>
            <person name="Toyoda A."/>
            <person name="Takaki Y."/>
            <person name="Nishi S."/>
            <person name="Hori S."/>
            <person name="Arai W."/>
            <person name="Tsubouchi T."/>
            <person name="Morono Y."/>
            <person name="Uchiyama I."/>
            <person name="Ito T."/>
            <person name="Fujiyama A."/>
            <person name="Inagaki F."/>
            <person name="Takami H."/>
        </authorList>
    </citation>
    <scope>NUCLEOTIDE SEQUENCE</scope>
    <source>
        <strain evidence="1">Expedition CK06-06</strain>
    </source>
</reference>
<dbReference type="EMBL" id="BART01016360">
    <property type="protein sequence ID" value="GAG80694.1"/>
    <property type="molecule type" value="Genomic_DNA"/>
</dbReference>
<accession>X1AFK9</accession>
<comment type="caution">
    <text evidence="1">The sequence shown here is derived from an EMBL/GenBank/DDBJ whole genome shotgun (WGS) entry which is preliminary data.</text>
</comment>
<protein>
    <submittedName>
        <fullName evidence="1">Uncharacterized protein</fullName>
    </submittedName>
</protein>